<dbReference type="InterPro" id="IPR002139">
    <property type="entry name" value="Ribo/fructo_kinase"/>
</dbReference>
<dbReference type="PANTHER" id="PTHR10584">
    <property type="entry name" value="SUGAR KINASE"/>
    <property type="match status" value="1"/>
</dbReference>
<dbReference type="GO" id="GO:0016301">
    <property type="term" value="F:kinase activity"/>
    <property type="evidence" value="ECO:0007669"/>
    <property type="project" value="UniProtKB-KW"/>
</dbReference>
<dbReference type="GO" id="GO:0006796">
    <property type="term" value="P:phosphate-containing compound metabolic process"/>
    <property type="evidence" value="ECO:0007669"/>
    <property type="project" value="UniProtKB-ARBA"/>
</dbReference>
<evidence type="ECO:0000256" key="3">
    <source>
        <dbReference type="ARBA" id="ARBA00022777"/>
    </source>
</evidence>
<dbReference type="AlphaFoldDB" id="A0A6J7D4I6"/>
<comment type="similarity">
    <text evidence="1">Belongs to the carbohydrate kinase PfkB family.</text>
</comment>
<dbReference type="PROSITE" id="PS00584">
    <property type="entry name" value="PFKB_KINASES_2"/>
    <property type="match status" value="1"/>
</dbReference>
<dbReference type="Gene3D" id="3.40.1190.20">
    <property type="match status" value="1"/>
</dbReference>
<proteinExistence type="inferred from homology"/>
<feature type="domain" description="Carbohydrate kinase PfkB" evidence="4">
    <location>
        <begin position="6"/>
        <end position="293"/>
    </location>
</feature>
<keyword evidence="3" id="KW-0418">Kinase</keyword>
<dbReference type="InterPro" id="IPR029056">
    <property type="entry name" value="Ribokinase-like"/>
</dbReference>
<dbReference type="EMBL" id="CAFBLO010000032">
    <property type="protein sequence ID" value="CAB4865316.1"/>
    <property type="molecule type" value="Genomic_DNA"/>
</dbReference>
<evidence type="ECO:0000259" key="4">
    <source>
        <dbReference type="Pfam" id="PF00294"/>
    </source>
</evidence>
<keyword evidence="2" id="KW-0808">Transferase</keyword>
<sequence length="295" mass="31099">MTTKGTIVVVGDVIDDIIVRPQSPIRTNTDTPALIERHPGGSSANTAAWLGHIGASVHFFGQVGEADNARHTRELERFGVEAHLQSDTERSTGTIVIIVEGEKRTMLTDRGANVIFDLDSVPQDLIAIAEYLHFTGHTIIDEPKRESVVRLIKRASAHGVTVSIDPASAGFITDFGVAEFLRLCDGAHILRPNEDEARVLSGINDIEAATVKLTELFPLVVTTCGRDGVIVGQYGEALVHIPVEPVDVADPTGAGDSFNAGLLAGLARGLTPVDAARAAVIVAAEAVTAVGARPA</sequence>
<name>A0A6J7D4I6_9ZZZZ</name>
<dbReference type="SUPFAM" id="SSF53613">
    <property type="entry name" value="Ribokinase-like"/>
    <property type="match status" value="1"/>
</dbReference>
<gene>
    <name evidence="5" type="ORF">UFOPK3364_00471</name>
</gene>
<evidence type="ECO:0000256" key="2">
    <source>
        <dbReference type="ARBA" id="ARBA00022679"/>
    </source>
</evidence>
<dbReference type="PANTHER" id="PTHR10584:SF167">
    <property type="entry name" value="PFKB DOMAIN PROTEIN"/>
    <property type="match status" value="1"/>
</dbReference>
<dbReference type="InterPro" id="IPR002173">
    <property type="entry name" value="Carboh/pur_kinase_PfkB_CS"/>
</dbReference>
<organism evidence="5">
    <name type="scientific">freshwater metagenome</name>
    <dbReference type="NCBI Taxonomy" id="449393"/>
    <lineage>
        <taxon>unclassified sequences</taxon>
        <taxon>metagenomes</taxon>
        <taxon>ecological metagenomes</taxon>
    </lineage>
</organism>
<dbReference type="InterPro" id="IPR011611">
    <property type="entry name" value="PfkB_dom"/>
</dbReference>
<evidence type="ECO:0000256" key="1">
    <source>
        <dbReference type="ARBA" id="ARBA00010688"/>
    </source>
</evidence>
<dbReference type="Pfam" id="PF00294">
    <property type="entry name" value="PfkB"/>
    <property type="match status" value="1"/>
</dbReference>
<reference evidence="5" key="1">
    <citation type="submission" date="2020-05" db="EMBL/GenBank/DDBJ databases">
        <authorList>
            <person name="Chiriac C."/>
            <person name="Salcher M."/>
            <person name="Ghai R."/>
            <person name="Kavagutti S V."/>
        </authorList>
    </citation>
    <scope>NUCLEOTIDE SEQUENCE</scope>
</reference>
<evidence type="ECO:0000313" key="5">
    <source>
        <dbReference type="EMBL" id="CAB4865316.1"/>
    </source>
</evidence>
<accession>A0A6J7D4I6</accession>
<dbReference type="PRINTS" id="PR00990">
    <property type="entry name" value="RIBOKINASE"/>
</dbReference>
<protein>
    <submittedName>
        <fullName evidence="5">Unannotated protein</fullName>
    </submittedName>
</protein>